<evidence type="ECO:0000313" key="4">
    <source>
        <dbReference type="Proteomes" id="UP001597041"/>
    </source>
</evidence>
<dbReference type="Pfam" id="PF25842">
    <property type="entry name" value="NfeD_TM"/>
    <property type="match status" value="1"/>
</dbReference>
<organism evidence="3 4">
    <name type="scientific">Oceanobacillus locisalsi</name>
    <dbReference type="NCBI Taxonomy" id="546107"/>
    <lineage>
        <taxon>Bacteria</taxon>
        <taxon>Bacillati</taxon>
        <taxon>Bacillota</taxon>
        <taxon>Bacilli</taxon>
        <taxon>Bacillales</taxon>
        <taxon>Bacillaceae</taxon>
        <taxon>Oceanobacillus</taxon>
    </lineage>
</organism>
<feature type="transmembrane region" description="Helical" evidence="1">
    <location>
        <begin position="42"/>
        <end position="62"/>
    </location>
</feature>
<evidence type="ECO:0000313" key="3">
    <source>
        <dbReference type="EMBL" id="MFD1067400.1"/>
    </source>
</evidence>
<proteinExistence type="predicted"/>
<keyword evidence="4" id="KW-1185">Reference proteome</keyword>
<evidence type="ECO:0000256" key="1">
    <source>
        <dbReference type="SAM" id="Phobius"/>
    </source>
</evidence>
<feature type="transmembrane region" description="Helical" evidence="1">
    <location>
        <begin position="68"/>
        <end position="94"/>
    </location>
</feature>
<dbReference type="EMBL" id="JBHTKK010000022">
    <property type="protein sequence ID" value="MFD1067400.1"/>
    <property type="molecule type" value="Genomic_DNA"/>
</dbReference>
<dbReference type="Proteomes" id="UP001597041">
    <property type="component" value="Unassembled WGS sequence"/>
</dbReference>
<accession>A0ABW3NLD5</accession>
<evidence type="ECO:0000259" key="2">
    <source>
        <dbReference type="Pfam" id="PF25842"/>
    </source>
</evidence>
<feature type="transmembrane region" description="Helical" evidence="1">
    <location>
        <begin position="12"/>
        <end position="30"/>
    </location>
</feature>
<sequence length="175" mass="19398">MTLFGYAIQDLYLWILIIAAILTVVVLLFGDLLDGIFESIPFLHPVLILSFFIFLSAMGYILEWFMNWSSLAILIISSILSIIFVTLLHIFVLVPIRSAEQSLGYSEEALIGSVGTAIVSIPVDGYGEVMVQWKSGVISKPAVGFDNEAISQNERVLIIDIQDGVFYVSPYESLD</sequence>
<keyword evidence="1" id="KW-0812">Transmembrane</keyword>
<name>A0ABW3NLD5_9BACI</name>
<dbReference type="InterPro" id="IPR058653">
    <property type="entry name" value="NfeD2_TM"/>
</dbReference>
<gene>
    <name evidence="3" type="ORF">ACFQ19_15450</name>
</gene>
<dbReference type="RefSeq" id="WP_379593503.1">
    <property type="nucleotide sequence ID" value="NZ_JBHTKK010000022.1"/>
</dbReference>
<keyword evidence="1" id="KW-0472">Membrane</keyword>
<dbReference type="InterPro" id="IPR012340">
    <property type="entry name" value="NA-bd_OB-fold"/>
</dbReference>
<comment type="caution">
    <text evidence="3">The sequence shown here is derived from an EMBL/GenBank/DDBJ whole genome shotgun (WGS) entry which is preliminary data.</text>
</comment>
<dbReference type="Gene3D" id="2.40.50.140">
    <property type="entry name" value="Nucleic acid-binding proteins"/>
    <property type="match status" value="1"/>
</dbReference>
<reference evidence="4" key="1">
    <citation type="journal article" date="2019" name="Int. J. Syst. Evol. Microbiol.">
        <title>The Global Catalogue of Microorganisms (GCM) 10K type strain sequencing project: providing services to taxonomists for standard genome sequencing and annotation.</title>
        <authorList>
            <consortium name="The Broad Institute Genomics Platform"/>
            <consortium name="The Broad Institute Genome Sequencing Center for Infectious Disease"/>
            <person name="Wu L."/>
            <person name="Ma J."/>
        </authorList>
    </citation>
    <scope>NUCLEOTIDE SEQUENCE [LARGE SCALE GENOMIC DNA]</scope>
    <source>
        <strain evidence="4">CCUG 56608</strain>
    </source>
</reference>
<protein>
    <recommendedName>
        <fullName evidence="2">Membrane protein NfeD2 N-terminal transmembrane domain-containing protein</fullName>
    </recommendedName>
</protein>
<feature type="domain" description="Membrane protein NfeD2 N-terminal transmembrane" evidence="2">
    <location>
        <begin position="2"/>
        <end position="101"/>
    </location>
</feature>
<keyword evidence="1" id="KW-1133">Transmembrane helix</keyword>